<dbReference type="STRING" id="1890364.A0A2P6NYD5"/>
<protein>
    <recommendedName>
        <fullName evidence="2">Complex 1 LYR protein domain-containing protein</fullName>
    </recommendedName>
</protein>
<gene>
    <name evidence="3" type="ORF">PROFUN_02237</name>
</gene>
<dbReference type="PANTHER" id="PTHR14273">
    <property type="entry name" value="LYR MOTIF-CONTAINING PROTEIN 1"/>
    <property type="match status" value="1"/>
</dbReference>
<feature type="domain" description="Complex 1 LYR protein" evidence="2">
    <location>
        <begin position="3"/>
        <end position="47"/>
    </location>
</feature>
<organism evidence="3 4">
    <name type="scientific">Planoprotostelium fungivorum</name>
    <dbReference type="NCBI Taxonomy" id="1890364"/>
    <lineage>
        <taxon>Eukaryota</taxon>
        <taxon>Amoebozoa</taxon>
        <taxon>Evosea</taxon>
        <taxon>Variosea</taxon>
        <taxon>Cavosteliida</taxon>
        <taxon>Cavosteliaceae</taxon>
        <taxon>Planoprotostelium</taxon>
    </lineage>
</organism>
<dbReference type="CDD" id="cd20261">
    <property type="entry name" value="Complex1_LYR_LYRM1"/>
    <property type="match status" value="1"/>
</dbReference>
<dbReference type="InterPro" id="IPR040330">
    <property type="entry name" value="LYRM1"/>
</dbReference>
<reference evidence="3 4" key="1">
    <citation type="journal article" date="2018" name="Genome Biol. Evol.">
        <title>Multiple Roots of Fruiting Body Formation in Amoebozoa.</title>
        <authorList>
            <person name="Hillmann F."/>
            <person name="Forbes G."/>
            <person name="Novohradska S."/>
            <person name="Ferling I."/>
            <person name="Riege K."/>
            <person name="Groth M."/>
            <person name="Westermann M."/>
            <person name="Marz M."/>
            <person name="Spaller T."/>
            <person name="Winckler T."/>
            <person name="Schaap P."/>
            <person name="Glockner G."/>
        </authorList>
    </citation>
    <scope>NUCLEOTIDE SEQUENCE [LARGE SCALE GENOMIC DNA]</scope>
    <source>
        <strain evidence="3 4">Jena</strain>
    </source>
</reference>
<comment type="similarity">
    <text evidence="1">Belongs to the complex I LYR family.</text>
</comment>
<comment type="caution">
    <text evidence="3">The sequence shown here is derived from an EMBL/GenBank/DDBJ whole genome shotgun (WGS) entry which is preliminary data.</text>
</comment>
<dbReference type="EMBL" id="MDYQ01000006">
    <property type="protein sequence ID" value="PRP88959.1"/>
    <property type="molecule type" value="Genomic_DNA"/>
</dbReference>
<dbReference type="InParanoid" id="A0A2P6NYD5"/>
<evidence type="ECO:0000259" key="2">
    <source>
        <dbReference type="Pfam" id="PF05347"/>
    </source>
</evidence>
<accession>A0A2P6NYD5</accession>
<evidence type="ECO:0000313" key="3">
    <source>
        <dbReference type="EMBL" id="PRP88959.1"/>
    </source>
</evidence>
<dbReference type="OrthoDB" id="275715at2759"/>
<dbReference type="PANTHER" id="PTHR14273:SF0">
    <property type="entry name" value="LYR MOTIF-CONTAINING PROTEIN 1"/>
    <property type="match status" value="1"/>
</dbReference>
<evidence type="ECO:0000313" key="4">
    <source>
        <dbReference type="Proteomes" id="UP000241769"/>
    </source>
</evidence>
<dbReference type="InterPro" id="IPR045294">
    <property type="entry name" value="Complex1_LYR_LYRM1"/>
</dbReference>
<evidence type="ECO:0000256" key="1">
    <source>
        <dbReference type="ARBA" id="ARBA00009508"/>
    </source>
</evidence>
<name>A0A2P6NYD5_9EUKA</name>
<sequence>MSKHWDGPVEEARYIRLEARELFSKNKSIRDPETIKEKIFEAQSRIELAQHYRNPYPRLQNSPPGASQQDLWNDPSKLVKPAYMSSYDDF</sequence>
<dbReference type="GO" id="GO:0005739">
    <property type="term" value="C:mitochondrion"/>
    <property type="evidence" value="ECO:0007669"/>
    <property type="project" value="TreeGrafter"/>
</dbReference>
<dbReference type="Pfam" id="PF05347">
    <property type="entry name" value="Complex1_LYR"/>
    <property type="match status" value="1"/>
</dbReference>
<keyword evidence="4" id="KW-1185">Reference proteome</keyword>
<dbReference type="AlphaFoldDB" id="A0A2P6NYD5"/>
<proteinExistence type="inferred from homology"/>
<dbReference type="InterPro" id="IPR008011">
    <property type="entry name" value="Complex1_LYR_dom"/>
</dbReference>
<dbReference type="Proteomes" id="UP000241769">
    <property type="component" value="Unassembled WGS sequence"/>
</dbReference>